<accession>A0ABN9PQ08</accession>
<evidence type="ECO:0000313" key="1">
    <source>
        <dbReference type="EMBL" id="CAK0795001.1"/>
    </source>
</evidence>
<proteinExistence type="predicted"/>
<protein>
    <submittedName>
        <fullName evidence="1">Uncharacterized protein</fullName>
    </submittedName>
</protein>
<evidence type="ECO:0000313" key="2">
    <source>
        <dbReference type="Proteomes" id="UP001189429"/>
    </source>
</evidence>
<sequence length="153" mass="16632">RGVPSFEVKASAPARLEASCLDSYATSDFSSRRQMESAGWVFSWDDDFAFKPDRDRYAAGVPEESYWGFEEHGAGALSLELRSRGMLALDFGNSLDDDSSKVVVSLNGLQRGEAGGNTLAKLMQIPFRDGDLITIAQAPTGVIVINSIVFRCT</sequence>
<keyword evidence="2" id="KW-1185">Reference proteome</keyword>
<gene>
    <name evidence="1" type="ORF">PCOR1329_LOCUS4804</name>
</gene>
<organism evidence="1 2">
    <name type="scientific">Prorocentrum cordatum</name>
    <dbReference type="NCBI Taxonomy" id="2364126"/>
    <lineage>
        <taxon>Eukaryota</taxon>
        <taxon>Sar</taxon>
        <taxon>Alveolata</taxon>
        <taxon>Dinophyceae</taxon>
        <taxon>Prorocentrales</taxon>
        <taxon>Prorocentraceae</taxon>
        <taxon>Prorocentrum</taxon>
    </lineage>
</organism>
<dbReference type="Proteomes" id="UP001189429">
    <property type="component" value="Unassembled WGS sequence"/>
</dbReference>
<dbReference type="EMBL" id="CAUYUJ010001243">
    <property type="protein sequence ID" value="CAK0795001.1"/>
    <property type="molecule type" value="Genomic_DNA"/>
</dbReference>
<feature type="non-terminal residue" evidence="1">
    <location>
        <position position="1"/>
    </location>
</feature>
<reference evidence="1" key="1">
    <citation type="submission" date="2023-10" db="EMBL/GenBank/DDBJ databases">
        <authorList>
            <person name="Chen Y."/>
            <person name="Shah S."/>
            <person name="Dougan E. K."/>
            <person name="Thang M."/>
            <person name="Chan C."/>
        </authorList>
    </citation>
    <scope>NUCLEOTIDE SEQUENCE [LARGE SCALE GENOMIC DNA]</scope>
</reference>
<comment type="caution">
    <text evidence="1">The sequence shown here is derived from an EMBL/GenBank/DDBJ whole genome shotgun (WGS) entry which is preliminary data.</text>
</comment>
<name>A0ABN9PQ08_9DINO</name>
<feature type="non-terminal residue" evidence="1">
    <location>
        <position position="153"/>
    </location>
</feature>